<keyword evidence="1" id="KW-0732">Signal</keyword>
<dbReference type="Proteomes" id="UP000095283">
    <property type="component" value="Unplaced"/>
</dbReference>
<protein>
    <submittedName>
        <fullName evidence="3">Secreted protein</fullName>
    </submittedName>
</protein>
<accession>A0A1I7WG56</accession>
<evidence type="ECO:0000313" key="2">
    <source>
        <dbReference type="Proteomes" id="UP000095283"/>
    </source>
</evidence>
<evidence type="ECO:0000256" key="1">
    <source>
        <dbReference type="SAM" id="SignalP"/>
    </source>
</evidence>
<dbReference type="AlphaFoldDB" id="A0A1I7WG56"/>
<organism evidence="2 3">
    <name type="scientific">Heterorhabditis bacteriophora</name>
    <name type="common">Entomopathogenic nematode worm</name>
    <dbReference type="NCBI Taxonomy" id="37862"/>
    <lineage>
        <taxon>Eukaryota</taxon>
        <taxon>Metazoa</taxon>
        <taxon>Ecdysozoa</taxon>
        <taxon>Nematoda</taxon>
        <taxon>Chromadorea</taxon>
        <taxon>Rhabditida</taxon>
        <taxon>Rhabditina</taxon>
        <taxon>Rhabditomorpha</taxon>
        <taxon>Strongyloidea</taxon>
        <taxon>Heterorhabditidae</taxon>
        <taxon>Heterorhabditis</taxon>
    </lineage>
</organism>
<name>A0A1I7WG56_HETBA</name>
<proteinExistence type="predicted"/>
<evidence type="ECO:0000313" key="3">
    <source>
        <dbReference type="WBParaSite" id="Hba_03974"/>
    </source>
</evidence>
<feature type="signal peptide" evidence="1">
    <location>
        <begin position="1"/>
        <end position="16"/>
    </location>
</feature>
<feature type="chain" id="PRO_5009310631" evidence="1">
    <location>
        <begin position="17"/>
        <end position="104"/>
    </location>
</feature>
<keyword evidence="2" id="KW-1185">Reference proteome</keyword>
<dbReference type="WBParaSite" id="Hba_03974">
    <property type="protein sequence ID" value="Hba_03974"/>
    <property type="gene ID" value="Hba_03974"/>
</dbReference>
<reference evidence="3" key="1">
    <citation type="submission" date="2016-11" db="UniProtKB">
        <authorList>
            <consortium name="WormBaseParasite"/>
        </authorList>
    </citation>
    <scope>IDENTIFICATION</scope>
</reference>
<sequence length="104" mass="11700">MHILKILAFLFDSVHQAITTTRTETTNNRALPGYTVSEVPNAWNVVRSRKKLYLGNVSLRYGGRVTIEEVLDSIFQQTSPINQNHSAGHCYPSYLPLTLIPTDV</sequence>